<sequence length="400" mass="41778">MTHARPTGSYVRSRRPRRNTAGWMALAGLCFGAAAATWTAVALVAPSMVSASKPSHLHLRAEDPFAPKALVQASVLRPAPLPVEHEVAAAAPKPATDNTGPEIAQGVRLPAADGRVHPSAPMLASLMAFAPDDDGTHEALPVIRSVQTVAALPSPPAEAAAPDVVATGSVPDTAAEALPLPPIRPLDGGQIAEGQIGAGQVGTDLAENDPADLVPLPPTRPAIPLTALASIAPDEGRPLDRPAIEPPLSRPMAGNRTAIYDISARTVYLPSGERLEAHSGLGPYLDDPGSVHVKNRGATPPQTYDLKPREALFHGVAALRMIPANGSGTVLGRDGLLAHTYMLGPRGDSNGCVSFKDYARFLRAYRNGEVNRLVVVTGNGKASSQIASRNKSRWWFASGR</sequence>
<comment type="caution">
    <text evidence="2">The sequence shown here is derived from an EMBL/GenBank/DDBJ whole genome shotgun (WGS) entry which is preliminary data.</text>
</comment>
<protein>
    <submittedName>
        <fullName evidence="2">DUF2778 domain-containing protein</fullName>
    </submittedName>
</protein>
<evidence type="ECO:0000313" key="2">
    <source>
        <dbReference type="EMBL" id="MFC2255048.1"/>
    </source>
</evidence>
<feature type="domain" description="Tlde1" evidence="1">
    <location>
        <begin position="274"/>
        <end position="378"/>
    </location>
</feature>
<proteinExistence type="predicted"/>
<name>A0ABV6ZSA5_9HYPH</name>
<dbReference type="EMBL" id="JBHGPK010000064">
    <property type="protein sequence ID" value="MFC2255048.1"/>
    <property type="molecule type" value="Genomic_DNA"/>
</dbReference>
<accession>A0ABV6ZSA5</accession>
<gene>
    <name evidence="2" type="ORF">ACETRX_36145</name>
</gene>
<reference evidence="2 3" key="1">
    <citation type="submission" date="2024-09" db="EMBL/GenBank/DDBJ databases">
        <title>Description of Labrys sedimenti sp. nov., isolated from a diclofenac-degrading enrichment culture, and genome-based reclassification of Labrys portucalensis as a later heterotypic synonym of Labrys neptuniae.</title>
        <authorList>
            <person name="Tancsics A."/>
            <person name="Csepanyi A."/>
        </authorList>
    </citation>
    <scope>NUCLEOTIDE SEQUENCE [LARGE SCALE GENOMIC DNA]</scope>
    <source>
        <strain evidence="2 3">LMG 23412</strain>
    </source>
</reference>
<evidence type="ECO:0000259" key="1">
    <source>
        <dbReference type="Pfam" id="PF10908"/>
    </source>
</evidence>
<evidence type="ECO:0000313" key="3">
    <source>
        <dbReference type="Proteomes" id="UP001595190"/>
    </source>
</evidence>
<dbReference type="Pfam" id="PF10908">
    <property type="entry name" value="Tlde1_dom"/>
    <property type="match status" value="1"/>
</dbReference>
<organism evidence="2 3">
    <name type="scientific">Labrys neptuniae</name>
    <dbReference type="NCBI Taxonomy" id="376174"/>
    <lineage>
        <taxon>Bacteria</taxon>
        <taxon>Pseudomonadati</taxon>
        <taxon>Pseudomonadota</taxon>
        <taxon>Alphaproteobacteria</taxon>
        <taxon>Hyphomicrobiales</taxon>
        <taxon>Xanthobacteraceae</taxon>
        <taxon>Labrys</taxon>
    </lineage>
</organism>
<dbReference type="Proteomes" id="UP001595190">
    <property type="component" value="Unassembled WGS sequence"/>
</dbReference>
<dbReference type="InterPro" id="IPR021225">
    <property type="entry name" value="Tlde1_dom"/>
</dbReference>
<dbReference type="RefSeq" id="WP_394315623.1">
    <property type="nucleotide sequence ID" value="NZ_JBHGPK010000064.1"/>
</dbReference>